<comment type="caution">
    <text evidence="1">The sequence shown here is derived from an EMBL/GenBank/DDBJ whole genome shotgun (WGS) entry which is preliminary data.</text>
</comment>
<reference evidence="1" key="1">
    <citation type="submission" date="2020-06" db="EMBL/GenBank/DDBJ databases">
        <title>Legume-microbial interactions unlock mineral nutrients during tropical forest succession.</title>
        <authorList>
            <person name="Epihov D.Z."/>
        </authorList>
    </citation>
    <scope>NUCLEOTIDE SEQUENCE [LARGE SCALE GENOMIC DNA]</scope>
    <source>
        <strain evidence="1">Pan2503</strain>
    </source>
</reference>
<proteinExistence type="predicted"/>
<organism evidence="1 2">
    <name type="scientific">Candidatus Acidiferrum panamense</name>
    <dbReference type="NCBI Taxonomy" id="2741543"/>
    <lineage>
        <taxon>Bacteria</taxon>
        <taxon>Pseudomonadati</taxon>
        <taxon>Acidobacteriota</taxon>
        <taxon>Terriglobia</taxon>
        <taxon>Candidatus Acidiferrales</taxon>
        <taxon>Candidatus Acidiferrum</taxon>
    </lineage>
</organism>
<dbReference type="AlphaFoldDB" id="A0A7V8NQ56"/>
<evidence type="ECO:0008006" key="3">
    <source>
        <dbReference type="Google" id="ProtNLM"/>
    </source>
</evidence>
<gene>
    <name evidence="1" type="ORF">HRJ53_10640</name>
</gene>
<protein>
    <recommendedName>
        <fullName evidence="3">Glycosyl transferase family 2</fullName>
    </recommendedName>
</protein>
<keyword evidence="2" id="KW-1185">Reference proteome</keyword>
<dbReference type="SUPFAM" id="SSF48452">
    <property type="entry name" value="TPR-like"/>
    <property type="match status" value="1"/>
</dbReference>
<dbReference type="InterPro" id="IPR011990">
    <property type="entry name" value="TPR-like_helical_dom_sf"/>
</dbReference>
<evidence type="ECO:0000313" key="1">
    <source>
        <dbReference type="EMBL" id="MBA0085443.1"/>
    </source>
</evidence>
<dbReference type="Proteomes" id="UP000567293">
    <property type="component" value="Unassembled WGS sequence"/>
</dbReference>
<dbReference type="Gene3D" id="1.25.40.10">
    <property type="entry name" value="Tetratricopeptide repeat domain"/>
    <property type="match status" value="1"/>
</dbReference>
<dbReference type="EMBL" id="JACDQQ010001029">
    <property type="protein sequence ID" value="MBA0085443.1"/>
    <property type="molecule type" value="Genomic_DNA"/>
</dbReference>
<accession>A0A7V8NQ56</accession>
<feature type="non-terminal residue" evidence="1">
    <location>
        <position position="1"/>
    </location>
</feature>
<sequence>LHRDFDGFGPSRTFALRAAEAHTDWMLVLDADDIFHGTIESDYLDTISADVIECEIRTTSMSWFLPKLLRSNRGWESRGRAHEYYASPIASAPLRTRAFWIEHTAAGSSRANKFERDVALLLADWNEDSTNERTAFYIARSFDDKGDKAQAIEWYRRRIQLPGWVEEAFYSRYRLGTCLIDMGAAVEGCGHLWLAWNMQPHRAEPLTALAEYYRLNQQWQLAFLAAATARVHHQFKGSLFEDTSMDWRIDYELSIAAWYVDEKSMGREAHARIYQRIDIPEPFQSSVYAHQEFYQ</sequence>
<name>A0A7V8NQ56_9BACT</name>
<evidence type="ECO:0000313" key="2">
    <source>
        <dbReference type="Proteomes" id="UP000567293"/>
    </source>
</evidence>